<protein>
    <submittedName>
        <fullName evidence="1">Uncharacterized protein</fullName>
    </submittedName>
</protein>
<accession>A0A6M3IPB7</accession>
<dbReference type="EMBL" id="MT141364">
    <property type="protein sequence ID" value="QJA59296.1"/>
    <property type="molecule type" value="Genomic_DNA"/>
</dbReference>
<dbReference type="AlphaFoldDB" id="A0A6M3IPB7"/>
<evidence type="ECO:0000313" key="1">
    <source>
        <dbReference type="EMBL" id="QJA59296.1"/>
    </source>
</evidence>
<name>A0A6M3IPB7_9ZZZZ</name>
<sequence>MYKFLDFYIPPRMMGGINRYVNGGVRPGHFLQAVISNDLTQACWRADDENLKNLTAFVAYFYNKTPSGCWGSGEKMERWIRKFEEEL</sequence>
<gene>
    <name evidence="2" type="ORF">MM415A00821_0029</name>
    <name evidence="1" type="ORF">MM415B01315_0005</name>
</gene>
<proteinExistence type="predicted"/>
<reference evidence="1" key="1">
    <citation type="submission" date="2020-03" db="EMBL/GenBank/DDBJ databases">
        <title>The deep terrestrial virosphere.</title>
        <authorList>
            <person name="Holmfeldt K."/>
            <person name="Nilsson E."/>
            <person name="Simone D."/>
            <person name="Lopez-Fernandez M."/>
            <person name="Wu X."/>
            <person name="de Brujin I."/>
            <person name="Lundin D."/>
            <person name="Andersson A."/>
            <person name="Bertilsson S."/>
            <person name="Dopson M."/>
        </authorList>
    </citation>
    <scope>NUCLEOTIDE SEQUENCE</scope>
    <source>
        <strain evidence="2">MM415A00821</strain>
        <strain evidence="1">MM415B01315</strain>
    </source>
</reference>
<evidence type="ECO:0000313" key="2">
    <source>
        <dbReference type="EMBL" id="QJA79907.1"/>
    </source>
</evidence>
<dbReference type="EMBL" id="MT142398">
    <property type="protein sequence ID" value="QJA79907.1"/>
    <property type="molecule type" value="Genomic_DNA"/>
</dbReference>
<organism evidence="1">
    <name type="scientific">viral metagenome</name>
    <dbReference type="NCBI Taxonomy" id="1070528"/>
    <lineage>
        <taxon>unclassified sequences</taxon>
        <taxon>metagenomes</taxon>
        <taxon>organismal metagenomes</taxon>
    </lineage>
</organism>